<dbReference type="Gene3D" id="3.40.50.2020">
    <property type="match status" value="2"/>
</dbReference>
<sequence length="323" mass="35251">MTIIGTGPRGPMRLYPIEAAARRMTGDGGKLIRLIATPAHLPMARKVVSRLDIPLSPVRYLKQVNGLWRAELLAPVRGADLFIIHTANTGRINENMMQLYALLTAISKLPPKERPARVVASCLHLPYARQERKAEPREPISAAAMADLITKVHYPDVSGLGTNILIRVDSRRVVTRVIVVTLHSAAVEGFFPVPVDHLDGRPLMVRFINSHMFDPDKTIITGPDAGRFKLSLKIAGEIFGDEAQKHLINIAKGRDKKDARGKSKVESIVVGDVAGKDIFIIDDMIDTGGTIEEAVKALKRAGAGKIYVVTIHGILSGPAIERL</sequence>
<evidence type="ECO:0000256" key="6">
    <source>
        <dbReference type="ARBA" id="ARBA00022840"/>
    </source>
</evidence>
<keyword evidence="5" id="KW-0418">Kinase</keyword>
<dbReference type="FunFam" id="3.40.50.2020:FF:000014">
    <property type="entry name" value="Ribose-phosphate pyrophosphokinase 1"/>
    <property type="match status" value="1"/>
</dbReference>
<keyword evidence="2" id="KW-0808">Transferase</keyword>
<dbReference type="AlphaFoldDB" id="A0A1F4Q0M7"/>
<evidence type="ECO:0000256" key="5">
    <source>
        <dbReference type="ARBA" id="ARBA00022777"/>
    </source>
</evidence>
<dbReference type="SUPFAM" id="SSF53271">
    <property type="entry name" value="PRTase-like"/>
    <property type="match status" value="1"/>
</dbReference>
<dbReference type="NCBIfam" id="TIGR01251">
    <property type="entry name" value="ribP_PPkin"/>
    <property type="match status" value="1"/>
</dbReference>
<dbReference type="GO" id="GO:0005524">
    <property type="term" value="F:ATP binding"/>
    <property type="evidence" value="ECO:0007669"/>
    <property type="project" value="UniProtKB-KW"/>
</dbReference>
<dbReference type="GO" id="GO:0006164">
    <property type="term" value="P:purine nucleotide biosynthetic process"/>
    <property type="evidence" value="ECO:0007669"/>
    <property type="project" value="TreeGrafter"/>
</dbReference>
<evidence type="ECO:0000256" key="3">
    <source>
        <dbReference type="ARBA" id="ARBA00022727"/>
    </source>
</evidence>
<dbReference type="Proteomes" id="UP000178724">
    <property type="component" value="Unassembled WGS sequence"/>
</dbReference>
<dbReference type="EC" id="2.7.6.1" evidence="1"/>
<dbReference type="GO" id="GO:0004749">
    <property type="term" value="F:ribose phosphate diphosphokinase activity"/>
    <property type="evidence" value="ECO:0007669"/>
    <property type="project" value="UniProtKB-EC"/>
</dbReference>
<comment type="caution">
    <text evidence="9">The sequence shown here is derived from an EMBL/GenBank/DDBJ whole genome shotgun (WGS) entry which is preliminary data.</text>
</comment>
<keyword evidence="6" id="KW-0067">ATP-binding</keyword>
<dbReference type="Pfam" id="PF13793">
    <property type="entry name" value="Pribosyltran_N"/>
    <property type="match status" value="1"/>
</dbReference>
<feature type="non-terminal residue" evidence="9">
    <location>
        <position position="323"/>
    </location>
</feature>
<evidence type="ECO:0000256" key="2">
    <source>
        <dbReference type="ARBA" id="ARBA00022679"/>
    </source>
</evidence>
<dbReference type="InterPro" id="IPR029057">
    <property type="entry name" value="PRTase-like"/>
</dbReference>
<comment type="catalytic activity">
    <reaction evidence="7">
        <text>D-ribose 5-phosphate + ATP = 5-phospho-alpha-D-ribose 1-diphosphate + AMP + H(+)</text>
        <dbReference type="Rhea" id="RHEA:15609"/>
        <dbReference type="ChEBI" id="CHEBI:15378"/>
        <dbReference type="ChEBI" id="CHEBI:30616"/>
        <dbReference type="ChEBI" id="CHEBI:58017"/>
        <dbReference type="ChEBI" id="CHEBI:78346"/>
        <dbReference type="ChEBI" id="CHEBI:456215"/>
        <dbReference type="EC" id="2.7.6.1"/>
    </reaction>
</comment>
<organism evidence="9 10">
    <name type="scientific">candidate division WOR-1 bacterium RIFCSPHIGHO2_01_FULL_53_15</name>
    <dbReference type="NCBI Taxonomy" id="1802564"/>
    <lineage>
        <taxon>Bacteria</taxon>
        <taxon>Bacillati</taxon>
        <taxon>Saganbacteria</taxon>
    </lineage>
</organism>
<dbReference type="CDD" id="cd06223">
    <property type="entry name" value="PRTases_typeI"/>
    <property type="match status" value="1"/>
</dbReference>
<accession>A0A1F4Q0M7</accession>
<dbReference type="PANTHER" id="PTHR10210:SF32">
    <property type="entry name" value="RIBOSE-PHOSPHATE PYROPHOSPHOKINASE 2"/>
    <property type="match status" value="1"/>
</dbReference>
<gene>
    <name evidence="9" type="ORF">A2625_08035</name>
</gene>
<keyword evidence="4" id="KW-0547">Nucleotide-binding</keyword>
<dbReference type="InterPro" id="IPR005946">
    <property type="entry name" value="Rib-P_diPkinase"/>
</dbReference>
<dbReference type="Pfam" id="PF14572">
    <property type="entry name" value="Pribosyl_synth"/>
    <property type="match status" value="1"/>
</dbReference>
<dbReference type="SMART" id="SM01400">
    <property type="entry name" value="Pribosyltran_N"/>
    <property type="match status" value="1"/>
</dbReference>
<name>A0A1F4Q0M7_UNCSA</name>
<proteinExistence type="predicted"/>
<feature type="domain" description="Ribose-phosphate pyrophosphokinase N-terminal" evidence="8">
    <location>
        <begin position="33"/>
        <end position="151"/>
    </location>
</feature>
<evidence type="ECO:0000256" key="7">
    <source>
        <dbReference type="ARBA" id="ARBA00049535"/>
    </source>
</evidence>
<protein>
    <recommendedName>
        <fullName evidence="1">ribose-phosphate diphosphokinase</fullName>
        <ecNumber evidence="1">2.7.6.1</ecNumber>
    </recommendedName>
</protein>
<dbReference type="GO" id="GO:0000287">
    <property type="term" value="F:magnesium ion binding"/>
    <property type="evidence" value="ECO:0007669"/>
    <property type="project" value="InterPro"/>
</dbReference>
<evidence type="ECO:0000313" key="9">
    <source>
        <dbReference type="EMBL" id="OGB89420.1"/>
    </source>
</evidence>
<dbReference type="GO" id="GO:0006015">
    <property type="term" value="P:5-phosphoribose 1-diphosphate biosynthetic process"/>
    <property type="evidence" value="ECO:0007669"/>
    <property type="project" value="TreeGrafter"/>
</dbReference>
<dbReference type="InterPro" id="IPR029099">
    <property type="entry name" value="Pribosyltran_N"/>
</dbReference>
<dbReference type="PANTHER" id="PTHR10210">
    <property type="entry name" value="RIBOSE-PHOSPHATE DIPHOSPHOKINASE FAMILY MEMBER"/>
    <property type="match status" value="1"/>
</dbReference>
<evidence type="ECO:0000256" key="1">
    <source>
        <dbReference type="ARBA" id="ARBA00013247"/>
    </source>
</evidence>
<dbReference type="GO" id="GO:0016301">
    <property type="term" value="F:kinase activity"/>
    <property type="evidence" value="ECO:0007669"/>
    <property type="project" value="UniProtKB-KW"/>
</dbReference>
<keyword evidence="3" id="KW-0545">Nucleotide biosynthesis</keyword>
<evidence type="ECO:0000259" key="8">
    <source>
        <dbReference type="Pfam" id="PF13793"/>
    </source>
</evidence>
<dbReference type="GO" id="GO:0005737">
    <property type="term" value="C:cytoplasm"/>
    <property type="evidence" value="ECO:0007669"/>
    <property type="project" value="TreeGrafter"/>
</dbReference>
<evidence type="ECO:0000256" key="4">
    <source>
        <dbReference type="ARBA" id="ARBA00022741"/>
    </source>
</evidence>
<reference evidence="9 10" key="1">
    <citation type="journal article" date="2016" name="Nat. Commun.">
        <title>Thousands of microbial genomes shed light on interconnected biogeochemical processes in an aquifer system.</title>
        <authorList>
            <person name="Anantharaman K."/>
            <person name="Brown C.T."/>
            <person name="Hug L.A."/>
            <person name="Sharon I."/>
            <person name="Castelle C.J."/>
            <person name="Probst A.J."/>
            <person name="Thomas B.C."/>
            <person name="Singh A."/>
            <person name="Wilkins M.J."/>
            <person name="Karaoz U."/>
            <person name="Brodie E.L."/>
            <person name="Williams K.H."/>
            <person name="Hubbard S.S."/>
            <person name="Banfield J.F."/>
        </authorList>
    </citation>
    <scope>NUCLEOTIDE SEQUENCE [LARGE SCALE GENOMIC DNA]</scope>
</reference>
<evidence type="ECO:0000313" key="10">
    <source>
        <dbReference type="Proteomes" id="UP000178724"/>
    </source>
</evidence>
<dbReference type="EMBL" id="METM01000026">
    <property type="protein sequence ID" value="OGB89420.1"/>
    <property type="molecule type" value="Genomic_DNA"/>
</dbReference>
<dbReference type="InterPro" id="IPR000836">
    <property type="entry name" value="PRTase_dom"/>
</dbReference>
<dbReference type="GO" id="GO:0002189">
    <property type="term" value="C:ribose phosphate diphosphokinase complex"/>
    <property type="evidence" value="ECO:0007669"/>
    <property type="project" value="TreeGrafter"/>
</dbReference>